<dbReference type="PANTHER" id="PTHR47260">
    <property type="entry name" value="UPF0644 PROTEIN PB2B4.06"/>
    <property type="match status" value="1"/>
</dbReference>
<organism evidence="3 4">
    <name type="scientific">Penicillium capsulatum</name>
    <dbReference type="NCBI Taxonomy" id="69766"/>
    <lineage>
        <taxon>Eukaryota</taxon>
        <taxon>Fungi</taxon>
        <taxon>Dikarya</taxon>
        <taxon>Ascomycota</taxon>
        <taxon>Pezizomycotina</taxon>
        <taxon>Eurotiomycetes</taxon>
        <taxon>Eurotiomycetidae</taxon>
        <taxon>Eurotiales</taxon>
        <taxon>Aspergillaceae</taxon>
        <taxon>Penicillium</taxon>
    </lineage>
</organism>
<evidence type="ECO:0000256" key="1">
    <source>
        <dbReference type="SAM" id="MobiDB-lite"/>
    </source>
</evidence>
<dbReference type="InterPro" id="IPR052061">
    <property type="entry name" value="PTE-AB_protein"/>
</dbReference>
<feature type="domain" description="Thioesterase" evidence="2">
    <location>
        <begin position="118"/>
        <end position="200"/>
    </location>
</feature>
<sequence length="231" mass="24691">MAETAPAVAHFRSHPWANTLLNSTDYTPIPTDSRQIKPATGEDGYFANTLGTPSTIPHLLTLQRRNIAPIPSEIPPWLPTTKPKPDDAPVQPTPGATPADVLMLCDLGAPGLSGHPSIVHGGIVATLIDEAMSLAVAAHCPAPVSTAEGASARGRTFTAQLDVRYRQPVQTPALLVIRAKVVARNGKKFWVRAQAVQEDEASAGGHLEWTKRKIVKADAMAFWIVLPAEKI</sequence>
<dbReference type="AlphaFoldDB" id="A0A9W9IMJ6"/>
<keyword evidence="4" id="KW-1185">Reference proteome</keyword>
<dbReference type="Proteomes" id="UP001146351">
    <property type="component" value="Unassembled WGS sequence"/>
</dbReference>
<dbReference type="PANTHER" id="PTHR47260:SF3">
    <property type="entry name" value="THIOESTERASE FAMILY PROTEIN (AFU_ORTHOLOGUE AFUA_7G03960)"/>
    <property type="match status" value="1"/>
</dbReference>
<dbReference type="Pfam" id="PF03061">
    <property type="entry name" value="4HBT"/>
    <property type="match status" value="1"/>
</dbReference>
<accession>A0A9W9IMJ6</accession>
<proteinExistence type="predicted"/>
<evidence type="ECO:0000259" key="2">
    <source>
        <dbReference type="Pfam" id="PF03061"/>
    </source>
</evidence>
<evidence type="ECO:0000313" key="4">
    <source>
        <dbReference type="Proteomes" id="UP001146351"/>
    </source>
</evidence>
<dbReference type="InterPro" id="IPR006683">
    <property type="entry name" value="Thioestr_dom"/>
</dbReference>
<evidence type="ECO:0000313" key="3">
    <source>
        <dbReference type="EMBL" id="KAJ5180462.1"/>
    </source>
</evidence>
<feature type="region of interest" description="Disordered" evidence="1">
    <location>
        <begin position="71"/>
        <end position="91"/>
    </location>
</feature>
<dbReference type="CDD" id="cd03443">
    <property type="entry name" value="PaaI_thioesterase"/>
    <property type="match status" value="1"/>
</dbReference>
<reference evidence="3" key="1">
    <citation type="submission" date="2022-11" db="EMBL/GenBank/DDBJ databases">
        <authorList>
            <person name="Petersen C."/>
        </authorList>
    </citation>
    <scope>NUCLEOTIDE SEQUENCE</scope>
    <source>
        <strain evidence="3">IBT 21917</strain>
    </source>
</reference>
<dbReference type="EMBL" id="JAPQKO010000002">
    <property type="protein sequence ID" value="KAJ5180462.1"/>
    <property type="molecule type" value="Genomic_DNA"/>
</dbReference>
<dbReference type="SUPFAM" id="SSF54637">
    <property type="entry name" value="Thioesterase/thiol ester dehydrase-isomerase"/>
    <property type="match status" value="1"/>
</dbReference>
<protein>
    <recommendedName>
        <fullName evidence="2">Thioesterase domain-containing protein</fullName>
    </recommendedName>
</protein>
<dbReference type="OrthoDB" id="506431at2759"/>
<comment type="caution">
    <text evidence="3">The sequence shown here is derived from an EMBL/GenBank/DDBJ whole genome shotgun (WGS) entry which is preliminary data.</text>
</comment>
<name>A0A9W9IMJ6_9EURO</name>
<dbReference type="Gene3D" id="3.10.129.10">
    <property type="entry name" value="Hotdog Thioesterase"/>
    <property type="match status" value="1"/>
</dbReference>
<dbReference type="InterPro" id="IPR029069">
    <property type="entry name" value="HotDog_dom_sf"/>
</dbReference>
<gene>
    <name evidence="3" type="ORF">N7492_003672</name>
</gene>
<reference evidence="3" key="2">
    <citation type="journal article" date="2023" name="IMA Fungus">
        <title>Comparative genomic study of the Penicillium genus elucidates a diverse pangenome and 15 lateral gene transfer events.</title>
        <authorList>
            <person name="Petersen C."/>
            <person name="Sorensen T."/>
            <person name="Nielsen M.R."/>
            <person name="Sondergaard T.E."/>
            <person name="Sorensen J.L."/>
            <person name="Fitzpatrick D.A."/>
            <person name="Frisvad J.C."/>
            <person name="Nielsen K.L."/>
        </authorList>
    </citation>
    <scope>NUCLEOTIDE SEQUENCE</scope>
    <source>
        <strain evidence="3">IBT 21917</strain>
    </source>
</reference>